<keyword evidence="2 7" id="KW-0489">Methyltransferase</keyword>
<feature type="domain" description="DNA methylase N-4/N-6" evidence="6">
    <location>
        <begin position="132"/>
        <end position="448"/>
    </location>
</feature>
<proteinExistence type="inferred from homology"/>
<organism evidence="7">
    <name type="scientific">marine sediment metagenome</name>
    <dbReference type="NCBI Taxonomy" id="412755"/>
    <lineage>
        <taxon>unclassified sequences</taxon>
        <taxon>metagenomes</taxon>
        <taxon>ecological metagenomes</taxon>
    </lineage>
</organism>
<keyword evidence="3 7" id="KW-0808">Transferase</keyword>
<evidence type="ECO:0000259" key="6">
    <source>
        <dbReference type="Pfam" id="PF01555"/>
    </source>
</evidence>
<name>A0A1B6NYD6_9ZZZZ</name>
<dbReference type="GO" id="GO:0008170">
    <property type="term" value="F:N-methyltransferase activity"/>
    <property type="evidence" value="ECO:0007669"/>
    <property type="project" value="InterPro"/>
</dbReference>
<dbReference type="PIRSF" id="PIRSF015855">
    <property type="entry name" value="TypeIII_Mtase_mKpnI"/>
    <property type="match status" value="1"/>
</dbReference>
<evidence type="ECO:0000256" key="5">
    <source>
        <dbReference type="SAM" id="MobiDB-lite"/>
    </source>
</evidence>
<dbReference type="Gene3D" id="3.40.50.150">
    <property type="entry name" value="Vaccinia Virus protein VP39"/>
    <property type="match status" value="1"/>
</dbReference>
<feature type="non-terminal residue" evidence="7">
    <location>
        <position position="448"/>
    </location>
</feature>
<comment type="similarity">
    <text evidence="1">Belongs to the N(4)/N(6)-methyltransferase family.</text>
</comment>
<dbReference type="InterPro" id="IPR029063">
    <property type="entry name" value="SAM-dependent_MTases_sf"/>
</dbReference>
<evidence type="ECO:0000256" key="3">
    <source>
        <dbReference type="ARBA" id="ARBA00022679"/>
    </source>
</evidence>
<dbReference type="PROSITE" id="PS00092">
    <property type="entry name" value="N6_MTASE"/>
    <property type="match status" value="1"/>
</dbReference>
<evidence type="ECO:0000256" key="2">
    <source>
        <dbReference type="ARBA" id="ARBA00022603"/>
    </source>
</evidence>
<dbReference type="GO" id="GO:0003677">
    <property type="term" value="F:DNA binding"/>
    <property type="evidence" value="ECO:0007669"/>
    <property type="project" value="InterPro"/>
</dbReference>
<evidence type="ECO:0000313" key="7">
    <source>
        <dbReference type="EMBL" id="KTF07797.1"/>
    </source>
</evidence>
<evidence type="ECO:0000256" key="4">
    <source>
        <dbReference type="ARBA" id="ARBA00022691"/>
    </source>
</evidence>
<protein>
    <submittedName>
        <fullName evidence="7">Site-specific DNA-methyltransferase (Adenine-specific)</fullName>
    </submittedName>
</protein>
<dbReference type="AlphaFoldDB" id="A0A1B6NYD6"/>
<dbReference type="Pfam" id="PF01555">
    <property type="entry name" value="N6_N4_Mtase"/>
    <property type="match status" value="1"/>
</dbReference>
<keyword evidence="4" id="KW-0949">S-adenosyl-L-methionine</keyword>
<dbReference type="InterPro" id="IPR002052">
    <property type="entry name" value="DNA_methylase_N6_adenine_CS"/>
</dbReference>
<dbReference type="InterPro" id="IPR002941">
    <property type="entry name" value="DNA_methylase_N4/N6"/>
</dbReference>
<dbReference type="InterPro" id="IPR002295">
    <property type="entry name" value="N4/N6-MTase_EcoPI_Mod-like"/>
</dbReference>
<sequence>MTNAAQANKHDSDTLDMHSPNLVDDNVQKIMALFPNCITESEDENGNLKKAVDFDLLRQELSQSLVEGGQERYRLDWPGKRQAILEANSPIAKTLRPAREESVNFDTTENLFIEGDNLDALKLLQESYLGQVKMIYIDPPYNTGNDFIYEDDFAEDTSYFLERSEQIDEEGNRLVTNTESNGRFHSDWLTMMYSRLSLARNLLADDGVIFISIDDNEAHNLRKVCDTAFGSNNFIAQYIHKNNSTKNQSKLVSVSTEYIFCYTKDKKSLQKNEWRIRKKGIGDICNLFNKLKESGLSINEIEDEIKEMYKRPKYSHLSRWNKMDNLGIFIDSDLSREGGSRDYTIKNPLTGEDCVIPPRGWGKSKKELLDLQSKDMIWYGDPLTPPRMKEYIKQDDVVVPDNFFYFDNSVDTRWIKDVFGGLVFQNPKPLEMIKTIISMIFSEDGDII</sequence>
<dbReference type="EMBL" id="AYSL01000329">
    <property type="protein sequence ID" value="KTF07797.1"/>
    <property type="molecule type" value="Genomic_DNA"/>
</dbReference>
<dbReference type="SUPFAM" id="SSF53335">
    <property type="entry name" value="S-adenosyl-L-methionine-dependent methyltransferases"/>
    <property type="match status" value="1"/>
</dbReference>
<reference evidence="7" key="1">
    <citation type="submission" date="2013-11" db="EMBL/GenBank/DDBJ databases">
        <title>Microbial diversity, functional groups and degradation webs in Northern and Southern Mediterranean and Red Sea marine crude oil polluted sites.</title>
        <authorList>
            <person name="Daffonchio D."/>
            <person name="Mapelli F."/>
            <person name="Ferrer M."/>
            <person name="Richter M."/>
            <person name="Cherif A."/>
            <person name="Malkawi H.I."/>
            <person name="Yakimov M.M."/>
            <person name="Abdel-Fattah Y.R."/>
            <person name="Blaghen M."/>
            <person name="Golyshin P.N."/>
            <person name="Kalogerakis N."/>
            <person name="Boon N."/>
            <person name="Magagnini M."/>
            <person name="Fava F."/>
        </authorList>
    </citation>
    <scope>NUCLEOTIDE SEQUENCE</scope>
</reference>
<comment type="caution">
    <text evidence="7">The sequence shown here is derived from an EMBL/GenBank/DDBJ whole genome shotgun (WGS) entry which is preliminary data.</text>
</comment>
<feature type="region of interest" description="Disordered" evidence="5">
    <location>
        <begin position="1"/>
        <end position="20"/>
    </location>
</feature>
<dbReference type="GO" id="GO:0032259">
    <property type="term" value="P:methylation"/>
    <property type="evidence" value="ECO:0007669"/>
    <property type="project" value="UniProtKB-KW"/>
</dbReference>
<dbReference type="PRINTS" id="PR00506">
    <property type="entry name" value="D21N6MTFRASE"/>
</dbReference>
<accession>A0A1B6NYD6</accession>
<evidence type="ECO:0000256" key="1">
    <source>
        <dbReference type="ARBA" id="ARBA00006594"/>
    </source>
</evidence>
<gene>
    <name evidence="7" type="ORF">MGSAQ_000703</name>
</gene>